<dbReference type="Gene3D" id="1.20.1250.20">
    <property type="entry name" value="MFS general substrate transporter like domains"/>
    <property type="match status" value="1"/>
</dbReference>
<evidence type="ECO:0000256" key="5">
    <source>
        <dbReference type="SAM" id="MobiDB-lite"/>
    </source>
</evidence>
<dbReference type="PANTHER" id="PTHR23502">
    <property type="entry name" value="MAJOR FACILITATOR SUPERFAMILY"/>
    <property type="match status" value="1"/>
</dbReference>
<dbReference type="PROSITE" id="PS50850">
    <property type="entry name" value="MFS"/>
    <property type="match status" value="1"/>
</dbReference>
<protein>
    <submittedName>
        <fullName evidence="8">Major facilitator superfamily domain-containing protein</fullName>
    </submittedName>
</protein>
<feature type="transmembrane region" description="Helical" evidence="6">
    <location>
        <begin position="431"/>
        <end position="451"/>
    </location>
</feature>
<feature type="transmembrane region" description="Helical" evidence="6">
    <location>
        <begin position="158"/>
        <end position="177"/>
    </location>
</feature>
<name>A0AAJ0FM53_9PEZI</name>
<keyword evidence="4 6" id="KW-0472">Membrane</keyword>
<comment type="subcellular location">
    <subcellularLocation>
        <location evidence="1">Membrane</location>
        <topology evidence="1">Multi-pass membrane protein</topology>
    </subcellularLocation>
</comment>
<dbReference type="SUPFAM" id="SSF103473">
    <property type="entry name" value="MFS general substrate transporter"/>
    <property type="match status" value="1"/>
</dbReference>
<evidence type="ECO:0000259" key="7">
    <source>
        <dbReference type="PROSITE" id="PS50850"/>
    </source>
</evidence>
<dbReference type="GO" id="GO:0022857">
    <property type="term" value="F:transmembrane transporter activity"/>
    <property type="evidence" value="ECO:0007669"/>
    <property type="project" value="InterPro"/>
</dbReference>
<reference evidence="8" key="1">
    <citation type="submission" date="2023-06" db="EMBL/GenBank/DDBJ databases">
        <title>Genome-scale phylogeny and comparative genomics of the fungal order Sordariales.</title>
        <authorList>
            <consortium name="Lawrence Berkeley National Laboratory"/>
            <person name="Hensen N."/>
            <person name="Bonometti L."/>
            <person name="Westerberg I."/>
            <person name="Brannstrom I.O."/>
            <person name="Guillou S."/>
            <person name="Cros-Aarteil S."/>
            <person name="Calhoun S."/>
            <person name="Haridas S."/>
            <person name="Kuo A."/>
            <person name="Mondo S."/>
            <person name="Pangilinan J."/>
            <person name="Riley R."/>
            <person name="Labutti K."/>
            <person name="Andreopoulos B."/>
            <person name="Lipzen A."/>
            <person name="Chen C."/>
            <person name="Yanf M."/>
            <person name="Daum C."/>
            <person name="Ng V."/>
            <person name="Clum A."/>
            <person name="Steindorff A."/>
            <person name="Ohm R."/>
            <person name="Martin F."/>
            <person name="Silar P."/>
            <person name="Natvig D."/>
            <person name="Lalanne C."/>
            <person name="Gautier V."/>
            <person name="Ament-Velasquez S.L."/>
            <person name="Kruys A."/>
            <person name="Hutchinson M.I."/>
            <person name="Powell A.J."/>
            <person name="Barry K."/>
            <person name="Miller A.N."/>
            <person name="Grigoriev I.V."/>
            <person name="Debuchy R."/>
            <person name="Gladieux P."/>
            <person name="Thoren M.H."/>
            <person name="Johannesson H."/>
        </authorList>
    </citation>
    <scope>NUCLEOTIDE SEQUENCE</scope>
    <source>
        <strain evidence="8">8032-3</strain>
    </source>
</reference>
<evidence type="ECO:0000256" key="3">
    <source>
        <dbReference type="ARBA" id="ARBA00022989"/>
    </source>
</evidence>
<feature type="transmembrane region" description="Helical" evidence="6">
    <location>
        <begin position="89"/>
        <end position="113"/>
    </location>
</feature>
<dbReference type="GeneID" id="85315624"/>
<proteinExistence type="predicted"/>
<feature type="transmembrane region" description="Helical" evidence="6">
    <location>
        <begin position="246"/>
        <end position="264"/>
    </location>
</feature>
<dbReference type="Pfam" id="PF07690">
    <property type="entry name" value="MFS_1"/>
    <property type="match status" value="1"/>
</dbReference>
<feature type="transmembrane region" description="Helical" evidence="6">
    <location>
        <begin position="493"/>
        <end position="511"/>
    </location>
</feature>
<evidence type="ECO:0000313" key="8">
    <source>
        <dbReference type="EMBL" id="KAK1767444.1"/>
    </source>
</evidence>
<feature type="transmembrane region" description="Helical" evidence="6">
    <location>
        <begin position="215"/>
        <end position="234"/>
    </location>
</feature>
<feature type="transmembrane region" description="Helical" evidence="6">
    <location>
        <begin position="463"/>
        <end position="481"/>
    </location>
</feature>
<keyword evidence="3 6" id="KW-1133">Transmembrane helix</keyword>
<dbReference type="Proteomes" id="UP001244011">
    <property type="component" value="Unassembled WGS sequence"/>
</dbReference>
<feature type="transmembrane region" description="Helical" evidence="6">
    <location>
        <begin position="398"/>
        <end position="419"/>
    </location>
</feature>
<dbReference type="InterPro" id="IPR011701">
    <property type="entry name" value="MFS"/>
</dbReference>
<dbReference type="RefSeq" id="XP_060283657.1">
    <property type="nucleotide sequence ID" value="XM_060432437.1"/>
</dbReference>
<accession>A0AAJ0FM53</accession>
<feature type="compositionally biased region" description="Basic and acidic residues" evidence="5">
    <location>
        <begin position="16"/>
        <end position="25"/>
    </location>
</feature>
<feature type="transmembrane region" description="Helical" evidence="6">
    <location>
        <begin position="356"/>
        <end position="377"/>
    </location>
</feature>
<feature type="transmembrane region" description="Helical" evidence="6">
    <location>
        <begin position="189"/>
        <end position="208"/>
    </location>
</feature>
<comment type="caution">
    <text evidence="8">The sequence shown here is derived from an EMBL/GenBank/DDBJ whole genome shotgun (WGS) entry which is preliminary data.</text>
</comment>
<dbReference type="AlphaFoldDB" id="A0AAJ0FM53"/>
<dbReference type="GO" id="GO:0005886">
    <property type="term" value="C:plasma membrane"/>
    <property type="evidence" value="ECO:0007669"/>
    <property type="project" value="TreeGrafter"/>
</dbReference>
<feature type="transmembrane region" description="Helical" evidence="6">
    <location>
        <begin position="324"/>
        <end position="344"/>
    </location>
</feature>
<evidence type="ECO:0000256" key="4">
    <source>
        <dbReference type="ARBA" id="ARBA00023136"/>
    </source>
</evidence>
<organism evidence="8 9">
    <name type="scientific">Phialemonium atrogriseum</name>
    <dbReference type="NCBI Taxonomy" id="1093897"/>
    <lineage>
        <taxon>Eukaryota</taxon>
        <taxon>Fungi</taxon>
        <taxon>Dikarya</taxon>
        <taxon>Ascomycota</taxon>
        <taxon>Pezizomycotina</taxon>
        <taxon>Sordariomycetes</taxon>
        <taxon>Sordariomycetidae</taxon>
        <taxon>Cephalothecales</taxon>
        <taxon>Cephalothecaceae</taxon>
        <taxon>Phialemonium</taxon>
    </lineage>
</organism>
<feature type="domain" description="Major facilitator superfamily (MFS) profile" evidence="7">
    <location>
        <begin position="90"/>
        <end position="515"/>
    </location>
</feature>
<feature type="region of interest" description="Disordered" evidence="5">
    <location>
        <begin position="1"/>
        <end position="38"/>
    </location>
</feature>
<dbReference type="InterPro" id="IPR020846">
    <property type="entry name" value="MFS_dom"/>
</dbReference>
<sequence>MANIDAADGSQAGDSNTEKQIEKQNETQVEVPTKASRLHEYREDEGYIIDSEVAGSGAKLAKDGRTVLIPEPSDDPNDPLNWSWKQKHIILLIIAFASFLPDYGSATGAVTLIPQAAQWNMTPDEVNHSQVGNVFMLGAGGIFVVMASAYFGRLPVVFWFLIMNLATAAWCAGATSFKSFMTARILNGFFSTVSQSGGLMFIQDLFFFHERARKINIWASFIIMSPYLGPLLGAFMTETKPWPTPFWVFTALSALALILTVLFVQETYYDRSIPASEQPPKGSRVARLTGVAQWRSRHLRNSLGQAVWRVVSVILKPTVFLANLYYMLTFAWAVGINTTLAIFLTPLYGFGLKQVGFFYFTPIVAVLLGEITGHWLHDLLARQYIRSHGGRFEPEVRLRALFVALPFTVAGLVLVGQALENAWHFMATSVSWGLYVFGTMIMTVGLSSYCLDSYPEASGEASAWLNFSRTLGGFIVSYFQVTWADAQGTRLSFGIQGAICAGGFVFILVLLKWGKALRVWAGPLNFSTS</sequence>
<evidence type="ECO:0000256" key="6">
    <source>
        <dbReference type="SAM" id="Phobius"/>
    </source>
</evidence>
<dbReference type="EMBL" id="MU839008">
    <property type="protein sequence ID" value="KAK1767444.1"/>
    <property type="molecule type" value="Genomic_DNA"/>
</dbReference>
<keyword evidence="2 6" id="KW-0812">Transmembrane</keyword>
<feature type="transmembrane region" description="Helical" evidence="6">
    <location>
        <begin position="133"/>
        <end position="151"/>
    </location>
</feature>
<gene>
    <name evidence="8" type="ORF">QBC33DRAFT_611092</name>
</gene>
<keyword evidence="9" id="KW-1185">Reference proteome</keyword>
<evidence type="ECO:0000313" key="9">
    <source>
        <dbReference type="Proteomes" id="UP001244011"/>
    </source>
</evidence>
<evidence type="ECO:0000256" key="1">
    <source>
        <dbReference type="ARBA" id="ARBA00004141"/>
    </source>
</evidence>
<dbReference type="PANTHER" id="PTHR23502:SF187">
    <property type="entry name" value="TRANSPORTER, PUTATIVE (AFU_ORTHOLOGUE AFUA_2G17840)-RELATED"/>
    <property type="match status" value="1"/>
</dbReference>
<dbReference type="InterPro" id="IPR036259">
    <property type="entry name" value="MFS_trans_sf"/>
</dbReference>
<evidence type="ECO:0000256" key="2">
    <source>
        <dbReference type="ARBA" id="ARBA00022692"/>
    </source>
</evidence>